<dbReference type="Pfam" id="PF06441">
    <property type="entry name" value="EHN"/>
    <property type="match status" value="1"/>
</dbReference>
<dbReference type="EMBL" id="ML742123">
    <property type="protein sequence ID" value="KAE8149429.1"/>
    <property type="molecule type" value="Genomic_DNA"/>
</dbReference>
<evidence type="ECO:0000256" key="3">
    <source>
        <dbReference type="SAM" id="SignalP"/>
    </source>
</evidence>
<comment type="similarity">
    <text evidence="1">Belongs to the peptidase S33 family.</text>
</comment>
<dbReference type="PANTHER" id="PTHR21661">
    <property type="entry name" value="EPOXIDE HYDROLASE 1-RELATED"/>
    <property type="match status" value="1"/>
</dbReference>
<dbReference type="Proteomes" id="UP000325780">
    <property type="component" value="Unassembled WGS sequence"/>
</dbReference>
<feature type="chain" id="PRO_5024803266" evidence="3">
    <location>
        <begin position="22"/>
        <end position="247"/>
    </location>
</feature>
<keyword evidence="2 5" id="KW-0378">Hydrolase</keyword>
<dbReference type="Gene3D" id="3.40.50.1820">
    <property type="entry name" value="alpha/beta hydrolase"/>
    <property type="match status" value="1"/>
</dbReference>
<sequence length="247" mass="27275">MYFSKLLLGFFSLFVSTPTHAGDFSYNEPSTAWANLPAGSSIPVERVRLSFSPDEVLQMQDSLKHARHSYLNSGDRDQNDWISRASDSWSEITVPNLETDLNRHPQFNASLAVDGQSSNIHFMALFSQEPAAIPIVLLHGWPGNVAEFSDLFDIFRSRYSPADCPFHLIVPSLPGYTFSSGNPILDRADLVRVTRTIDRFLADIGLDNGYIAHGGDIGSYIARMLGSYSSNCKGGLFPDGTCSLRDC</sequence>
<feature type="signal peptide" evidence="3">
    <location>
        <begin position="1"/>
        <end position="21"/>
    </location>
</feature>
<protein>
    <submittedName>
        <fullName evidence="5">Alpha/Beta hydrolase protein</fullName>
    </submittedName>
</protein>
<keyword evidence="6" id="KW-1185">Reference proteome</keyword>
<dbReference type="OrthoDB" id="7130006at2759"/>
<feature type="domain" description="Epoxide hydrolase N-terminal" evidence="4">
    <location>
        <begin position="45"/>
        <end position="148"/>
    </location>
</feature>
<gene>
    <name evidence="5" type="ORF">BDV25DRAFT_156346</name>
</gene>
<dbReference type="InterPro" id="IPR010497">
    <property type="entry name" value="Epoxide_hydro_N"/>
</dbReference>
<evidence type="ECO:0000256" key="1">
    <source>
        <dbReference type="ARBA" id="ARBA00010088"/>
    </source>
</evidence>
<evidence type="ECO:0000259" key="4">
    <source>
        <dbReference type="Pfam" id="PF06441"/>
    </source>
</evidence>
<accession>A0A5N6TTI1</accession>
<reference evidence="5 6" key="1">
    <citation type="submission" date="2019-04" db="EMBL/GenBank/DDBJ databases">
        <title>Friends and foes A comparative genomics study of 23 Aspergillus species from section Flavi.</title>
        <authorList>
            <consortium name="DOE Joint Genome Institute"/>
            <person name="Kjaerbolling I."/>
            <person name="Vesth T."/>
            <person name="Frisvad J.C."/>
            <person name="Nybo J.L."/>
            <person name="Theobald S."/>
            <person name="Kildgaard S."/>
            <person name="Isbrandt T."/>
            <person name="Kuo A."/>
            <person name="Sato A."/>
            <person name="Lyhne E.K."/>
            <person name="Kogle M.E."/>
            <person name="Wiebenga A."/>
            <person name="Kun R.S."/>
            <person name="Lubbers R.J."/>
            <person name="Makela M.R."/>
            <person name="Barry K."/>
            <person name="Chovatia M."/>
            <person name="Clum A."/>
            <person name="Daum C."/>
            <person name="Haridas S."/>
            <person name="He G."/>
            <person name="LaButti K."/>
            <person name="Lipzen A."/>
            <person name="Mondo S."/>
            <person name="Riley R."/>
            <person name="Salamov A."/>
            <person name="Simmons B.A."/>
            <person name="Magnuson J.K."/>
            <person name="Henrissat B."/>
            <person name="Mortensen U.H."/>
            <person name="Larsen T.O."/>
            <person name="Devries R.P."/>
            <person name="Grigoriev I.V."/>
            <person name="Machida M."/>
            <person name="Baker S.E."/>
            <person name="Andersen M.R."/>
        </authorList>
    </citation>
    <scope>NUCLEOTIDE SEQUENCE [LARGE SCALE GENOMIC DNA]</scope>
    <source>
        <strain evidence="5 6">IBT 18842</strain>
    </source>
</reference>
<dbReference type="SUPFAM" id="SSF53474">
    <property type="entry name" value="alpha/beta-Hydrolases"/>
    <property type="match status" value="1"/>
</dbReference>
<evidence type="ECO:0000256" key="2">
    <source>
        <dbReference type="ARBA" id="ARBA00022801"/>
    </source>
</evidence>
<dbReference type="GO" id="GO:0004301">
    <property type="term" value="F:epoxide hydrolase activity"/>
    <property type="evidence" value="ECO:0007669"/>
    <property type="project" value="TreeGrafter"/>
</dbReference>
<organism evidence="5 6">
    <name type="scientific">Aspergillus avenaceus</name>
    <dbReference type="NCBI Taxonomy" id="36643"/>
    <lineage>
        <taxon>Eukaryota</taxon>
        <taxon>Fungi</taxon>
        <taxon>Dikarya</taxon>
        <taxon>Ascomycota</taxon>
        <taxon>Pezizomycotina</taxon>
        <taxon>Eurotiomycetes</taxon>
        <taxon>Eurotiomycetidae</taxon>
        <taxon>Eurotiales</taxon>
        <taxon>Aspergillaceae</taxon>
        <taxon>Aspergillus</taxon>
        <taxon>Aspergillus subgen. Circumdati</taxon>
    </lineage>
</organism>
<proteinExistence type="inferred from homology"/>
<evidence type="ECO:0000313" key="5">
    <source>
        <dbReference type="EMBL" id="KAE8149429.1"/>
    </source>
</evidence>
<dbReference type="PANTHER" id="PTHR21661:SF39">
    <property type="entry name" value="HYDROLASE, PUTATIVE (AFU_ORTHOLOGUE AFUA_3G08960)-RELATED"/>
    <property type="match status" value="1"/>
</dbReference>
<dbReference type="AlphaFoldDB" id="A0A5N6TTI1"/>
<dbReference type="GO" id="GO:0097176">
    <property type="term" value="P:epoxide metabolic process"/>
    <property type="evidence" value="ECO:0007669"/>
    <property type="project" value="TreeGrafter"/>
</dbReference>
<evidence type="ECO:0000313" key="6">
    <source>
        <dbReference type="Proteomes" id="UP000325780"/>
    </source>
</evidence>
<dbReference type="InterPro" id="IPR029058">
    <property type="entry name" value="AB_hydrolase_fold"/>
</dbReference>
<keyword evidence="3" id="KW-0732">Signal</keyword>
<name>A0A5N6TTI1_ASPAV</name>